<keyword evidence="6 8" id="KW-0862">Zinc</keyword>
<evidence type="ECO:0000259" key="9">
    <source>
        <dbReference type="PROSITE" id="PS51747"/>
    </source>
</evidence>
<evidence type="ECO:0000313" key="10">
    <source>
        <dbReference type="EMBL" id="ABO48569.1"/>
    </source>
</evidence>
<dbReference type="KEGG" id="drm:Dred_0017"/>
<accession>A4J0G6</accession>
<comment type="catalytic activity">
    <reaction evidence="7 8">
        <text>adenosine(34) in tRNA + H2O + H(+) = inosine(34) in tRNA + NH4(+)</text>
        <dbReference type="Rhea" id="RHEA:43168"/>
        <dbReference type="Rhea" id="RHEA-COMP:10373"/>
        <dbReference type="Rhea" id="RHEA-COMP:10374"/>
        <dbReference type="ChEBI" id="CHEBI:15377"/>
        <dbReference type="ChEBI" id="CHEBI:15378"/>
        <dbReference type="ChEBI" id="CHEBI:28938"/>
        <dbReference type="ChEBI" id="CHEBI:74411"/>
        <dbReference type="ChEBI" id="CHEBI:82852"/>
        <dbReference type="EC" id="3.5.4.33"/>
    </reaction>
</comment>
<reference evidence="10 11" key="1">
    <citation type="submission" date="2007-03" db="EMBL/GenBank/DDBJ databases">
        <title>Complete sequence of Desulfotomaculum reducens MI-1.</title>
        <authorList>
            <consortium name="US DOE Joint Genome Institute"/>
            <person name="Copeland A."/>
            <person name="Lucas S."/>
            <person name="Lapidus A."/>
            <person name="Barry K."/>
            <person name="Detter J.C."/>
            <person name="Glavina del Rio T."/>
            <person name="Hammon N."/>
            <person name="Israni S."/>
            <person name="Dalin E."/>
            <person name="Tice H."/>
            <person name="Pitluck S."/>
            <person name="Sims D."/>
            <person name="Brettin T."/>
            <person name="Bruce D."/>
            <person name="Han C."/>
            <person name="Tapia R."/>
            <person name="Schmutz J."/>
            <person name="Larimer F."/>
            <person name="Land M."/>
            <person name="Hauser L."/>
            <person name="Kyrpides N."/>
            <person name="Kim E."/>
            <person name="Tebo B.M."/>
            <person name="Richardson P."/>
        </authorList>
    </citation>
    <scope>NUCLEOTIDE SEQUENCE [LARGE SCALE GENOMIC DNA]</scope>
    <source>
        <strain evidence="10 11">MI-1</strain>
    </source>
</reference>
<comment type="similarity">
    <text evidence="1">Belongs to the cytidine and deoxycytidylate deaminase family. ADAT2 subfamily.</text>
</comment>
<dbReference type="PROSITE" id="PS51747">
    <property type="entry name" value="CYT_DCMP_DEAMINASES_2"/>
    <property type="match status" value="1"/>
</dbReference>
<comment type="cofactor">
    <cofactor evidence="8">
        <name>Zn(2+)</name>
        <dbReference type="ChEBI" id="CHEBI:29105"/>
    </cofactor>
    <text evidence="8">Binds 1 zinc ion per subunit.</text>
</comment>
<dbReference type="EC" id="3.5.4.33" evidence="8"/>
<evidence type="ECO:0000256" key="3">
    <source>
        <dbReference type="ARBA" id="ARBA00022694"/>
    </source>
</evidence>
<dbReference type="RefSeq" id="WP_011876413.1">
    <property type="nucleotide sequence ID" value="NC_009253.1"/>
</dbReference>
<keyword evidence="3 8" id="KW-0819">tRNA processing</keyword>
<dbReference type="SUPFAM" id="SSF53927">
    <property type="entry name" value="Cytidine deaminase-like"/>
    <property type="match status" value="1"/>
</dbReference>
<comment type="subunit">
    <text evidence="2 8">Homodimer.</text>
</comment>
<proteinExistence type="inferred from homology"/>
<dbReference type="InterPro" id="IPR058535">
    <property type="entry name" value="MafB19-deam"/>
</dbReference>
<dbReference type="STRING" id="349161.Dred_0017"/>
<evidence type="ECO:0000256" key="4">
    <source>
        <dbReference type="ARBA" id="ARBA00022723"/>
    </source>
</evidence>
<dbReference type="HAMAP" id="MF_00972">
    <property type="entry name" value="tRNA_aden_deaminase"/>
    <property type="match status" value="1"/>
</dbReference>
<dbReference type="CDD" id="cd01285">
    <property type="entry name" value="nucleoside_deaminase"/>
    <property type="match status" value="1"/>
</dbReference>
<evidence type="ECO:0000256" key="8">
    <source>
        <dbReference type="HAMAP-Rule" id="MF_00972"/>
    </source>
</evidence>
<organism evidence="10 11">
    <name type="scientific">Desulforamulus reducens (strain ATCC BAA-1160 / DSM 100696 / MI-1)</name>
    <name type="common">Desulfotomaculum reducens</name>
    <dbReference type="NCBI Taxonomy" id="349161"/>
    <lineage>
        <taxon>Bacteria</taxon>
        <taxon>Bacillati</taxon>
        <taxon>Bacillota</taxon>
        <taxon>Clostridia</taxon>
        <taxon>Eubacteriales</taxon>
        <taxon>Peptococcaceae</taxon>
        <taxon>Desulforamulus</taxon>
    </lineage>
</organism>
<evidence type="ECO:0000313" key="11">
    <source>
        <dbReference type="Proteomes" id="UP000001556"/>
    </source>
</evidence>
<feature type="active site" description="Proton donor" evidence="8">
    <location>
        <position position="54"/>
    </location>
</feature>
<evidence type="ECO:0000256" key="1">
    <source>
        <dbReference type="ARBA" id="ARBA00010669"/>
    </source>
</evidence>
<evidence type="ECO:0000256" key="2">
    <source>
        <dbReference type="ARBA" id="ARBA00011738"/>
    </source>
</evidence>
<dbReference type="NCBIfam" id="NF008113">
    <property type="entry name" value="PRK10860.1"/>
    <property type="match status" value="1"/>
</dbReference>
<dbReference type="AlphaFoldDB" id="A4J0G6"/>
<evidence type="ECO:0000256" key="7">
    <source>
        <dbReference type="ARBA" id="ARBA00048045"/>
    </source>
</evidence>
<dbReference type="InterPro" id="IPR016193">
    <property type="entry name" value="Cytidine_deaminase-like"/>
</dbReference>
<feature type="binding site" evidence="8">
    <location>
        <position position="85"/>
    </location>
    <ligand>
        <name>Zn(2+)</name>
        <dbReference type="ChEBI" id="CHEBI:29105"/>
        <note>catalytic</note>
    </ligand>
</feature>
<gene>
    <name evidence="8" type="primary">tadA</name>
    <name evidence="10" type="ordered locus">Dred_0017</name>
</gene>
<feature type="binding site" evidence="8">
    <location>
        <position position="52"/>
    </location>
    <ligand>
        <name>Zn(2+)</name>
        <dbReference type="ChEBI" id="CHEBI:29105"/>
        <note>catalytic</note>
    </ligand>
</feature>
<dbReference type="GO" id="GO:0002100">
    <property type="term" value="P:tRNA wobble adenosine to inosine editing"/>
    <property type="evidence" value="ECO:0007669"/>
    <property type="project" value="UniProtKB-UniRule"/>
</dbReference>
<name>A4J0G6_DESRM</name>
<feature type="binding site" evidence="8">
    <location>
        <position position="82"/>
    </location>
    <ligand>
        <name>Zn(2+)</name>
        <dbReference type="ChEBI" id="CHEBI:29105"/>
        <note>catalytic</note>
    </ligand>
</feature>
<dbReference type="GO" id="GO:0052717">
    <property type="term" value="F:tRNA-specific adenosine-34 deaminase activity"/>
    <property type="evidence" value="ECO:0007669"/>
    <property type="project" value="UniProtKB-UniRule"/>
</dbReference>
<dbReference type="InterPro" id="IPR002125">
    <property type="entry name" value="CMP_dCMP_dom"/>
</dbReference>
<evidence type="ECO:0000256" key="6">
    <source>
        <dbReference type="ARBA" id="ARBA00022833"/>
    </source>
</evidence>
<keyword evidence="4 8" id="KW-0479">Metal-binding</keyword>
<keyword evidence="11" id="KW-1185">Reference proteome</keyword>
<dbReference type="PANTHER" id="PTHR11079">
    <property type="entry name" value="CYTOSINE DEAMINASE FAMILY MEMBER"/>
    <property type="match status" value="1"/>
</dbReference>
<dbReference type="FunFam" id="3.40.140.10:FF:000005">
    <property type="entry name" value="tRNA-specific adenosine deaminase"/>
    <property type="match status" value="1"/>
</dbReference>
<dbReference type="eggNOG" id="COG0590">
    <property type="taxonomic scope" value="Bacteria"/>
</dbReference>
<evidence type="ECO:0000256" key="5">
    <source>
        <dbReference type="ARBA" id="ARBA00022801"/>
    </source>
</evidence>
<dbReference type="Pfam" id="PF14437">
    <property type="entry name" value="MafB19-deam"/>
    <property type="match status" value="1"/>
</dbReference>
<dbReference type="PANTHER" id="PTHR11079:SF202">
    <property type="entry name" value="TRNA-SPECIFIC ADENOSINE DEAMINASE"/>
    <property type="match status" value="1"/>
</dbReference>
<protein>
    <recommendedName>
        <fullName evidence="8">tRNA-specific adenosine deaminase</fullName>
        <ecNumber evidence="8">3.5.4.33</ecNumber>
    </recommendedName>
</protein>
<feature type="domain" description="CMP/dCMP-type deaminase" evidence="9">
    <location>
        <begin position="1"/>
        <end position="110"/>
    </location>
</feature>
<dbReference type="GO" id="GO:0008270">
    <property type="term" value="F:zinc ion binding"/>
    <property type="evidence" value="ECO:0007669"/>
    <property type="project" value="UniProtKB-UniRule"/>
</dbReference>
<dbReference type="InterPro" id="IPR028883">
    <property type="entry name" value="tRNA_aden_deaminase"/>
</dbReference>
<comment type="function">
    <text evidence="8">Catalyzes the deamination of adenosine to inosine at the wobble position 34 of tRNA(Arg2).</text>
</comment>
<dbReference type="PROSITE" id="PS00903">
    <property type="entry name" value="CYT_DCMP_DEAMINASES_1"/>
    <property type="match status" value="1"/>
</dbReference>
<dbReference type="EMBL" id="CP000612">
    <property type="protein sequence ID" value="ABO48569.1"/>
    <property type="molecule type" value="Genomic_DNA"/>
</dbReference>
<keyword evidence="5 8" id="KW-0378">Hydrolase</keyword>
<dbReference type="InterPro" id="IPR016192">
    <property type="entry name" value="APOBEC/CMP_deaminase_Zn-bd"/>
</dbReference>
<dbReference type="Gene3D" id="3.40.140.10">
    <property type="entry name" value="Cytidine Deaminase, domain 2"/>
    <property type="match status" value="1"/>
</dbReference>
<dbReference type="HOGENOM" id="CLU_025810_3_2_9"/>
<dbReference type="Proteomes" id="UP000001556">
    <property type="component" value="Chromosome"/>
</dbReference>
<sequence>MSHALFMREALIEAQKAAVKGEVPIGAVVVWKDEVIGRGYDLRESLCDASAHAEILAMRKAAKHLGDWRLNDATLYVTVEPCAMCAGAIVQFRINRLVYGAPNAKSGSVDTILNIVQEARFNHRVEVIAGILEDQCKEIIQNFFRELRKNK</sequence>